<protein>
    <submittedName>
        <fullName evidence="2">Uncharacterized protein</fullName>
    </submittedName>
</protein>
<dbReference type="OrthoDB" id="297709at2759"/>
<evidence type="ECO:0000313" key="2">
    <source>
        <dbReference type="EMBL" id="KRX09073.1"/>
    </source>
</evidence>
<dbReference type="Proteomes" id="UP000054937">
    <property type="component" value="Unassembled WGS sequence"/>
</dbReference>
<name>A0A0V0R3L0_PSEPJ</name>
<keyword evidence="1" id="KW-1133">Transmembrane helix</keyword>
<accession>A0A0V0R3L0</accession>
<sequence>MNKNEISPEEFETRGEKVKKMAIPISSEKCVIVSPNNDALGFRFNCYKEEFLEGKLEKDDFDTTVQKANKICENVWRRRKIEEEAEYNTGLKYTLYTAIFLSIISFILLIVLVYDNGSDILLYGSIGLIGLASLLTLFVVIKTVIAKPDFINLESTIMSELGQYLNNENDTFYKKKKMEWKVGDQFYWLELHIY</sequence>
<dbReference type="InParanoid" id="A0A0V0R3L0"/>
<keyword evidence="1" id="KW-0472">Membrane</keyword>
<feature type="transmembrane region" description="Helical" evidence="1">
    <location>
        <begin position="120"/>
        <end position="141"/>
    </location>
</feature>
<feature type="transmembrane region" description="Helical" evidence="1">
    <location>
        <begin position="93"/>
        <end position="114"/>
    </location>
</feature>
<dbReference type="AlphaFoldDB" id="A0A0V0R3L0"/>
<gene>
    <name evidence="2" type="ORF">PPERSA_01960</name>
</gene>
<evidence type="ECO:0000313" key="3">
    <source>
        <dbReference type="Proteomes" id="UP000054937"/>
    </source>
</evidence>
<comment type="caution">
    <text evidence="2">The sequence shown here is derived from an EMBL/GenBank/DDBJ whole genome shotgun (WGS) entry which is preliminary data.</text>
</comment>
<dbReference type="OMA" id="YWIELVV"/>
<keyword evidence="3" id="KW-1185">Reference proteome</keyword>
<keyword evidence="1" id="KW-0812">Transmembrane</keyword>
<proteinExistence type="predicted"/>
<reference evidence="2 3" key="1">
    <citation type="journal article" date="2015" name="Sci. Rep.">
        <title>Genome of the facultative scuticociliatosis pathogen Pseudocohnilembus persalinus provides insight into its virulence through horizontal gene transfer.</title>
        <authorList>
            <person name="Xiong J."/>
            <person name="Wang G."/>
            <person name="Cheng J."/>
            <person name="Tian M."/>
            <person name="Pan X."/>
            <person name="Warren A."/>
            <person name="Jiang C."/>
            <person name="Yuan D."/>
            <person name="Miao W."/>
        </authorList>
    </citation>
    <scope>NUCLEOTIDE SEQUENCE [LARGE SCALE GENOMIC DNA]</scope>
    <source>
        <strain evidence="2">36N120E</strain>
    </source>
</reference>
<evidence type="ECO:0000256" key="1">
    <source>
        <dbReference type="SAM" id="Phobius"/>
    </source>
</evidence>
<organism evidence="2 3">
    <name type="scientific">Pseudocohnilembus persalinus</name>
    <name type="common">Ciliate</name>
    <dbReference type="NCBI Taxonomy" id="266149"/>
    <lineage>
        <taxon>Eukaryota</taxon>
        <taxon>Sar</taxon>
        <taxon>Alveolata</taxon>
        <taxon>Ciliophora</taxon>
        <taxon>Intramacronucleata</taxon>
        <taxon>Oligohymenophorea</taxon>
        <taxon>Scuticociliatia</taxon>
        <taxon>Philasterida</taxon>
        <taxon>Pseudocohnilembidae</taxon>
        <taxon>Pseudocohnilembus</taxon>
    </lineage>
</organism>
<dbReference type="EMBL" id="LDAU01000055">
    <property type="protein sequence ID" value="KRX09073.1"/>
    <property type="molecule type" value="Genomic_DNA"/>
</dbReference>